<protein>
    <recommendedName>
        <fullName evidence="4">ABC transporter domain-containing protein</fullName>
    </recommendedName>
</protein>
<dbReference type="PANTHER" id="PTHR43553">
    <property type="entry name" value="HEAVY METAL TRANSPORTER"/>
    <property type="match status" value="1"/>
</dbReference>
<dbReference type="CDD" id="cd03225">
    <property type="entry name" value="ABC_cobalt_CbiO_domain1"/>
    <property type="match status" value="1"/>
</dbReference>
<dbReference type="GO" id="GO:0042626">
    <property type="term" value="F:ATPase-coupled transmembrane transporter activity"/>
    <property type="evidence" value="ECO:0007669"/>
    <property type="project" value="TreeGrafter"/>
</dbReference>
<dbReference type="SUPFAM" id="SSF52540">
    <property type="entry name" value="P-loop containing nucleoside triphosphate hydrolases"/>
    <property type="match status" value="1"/>
</dbReference>
<dbReference type="Gene3D" id="3.40.50.300">
    <property type="entry name" value="P-loop containing nucleotide triphosphate hydrolases"/>
    <property type="match status" value="1"/>
</dbReference>
<evidence type="ECO:0000256" key="1">
    <source>
        <dbReference type="ARBA" id="ARBA00022448"/>
    </source>
</evidence>
<keyword evidence="2" id="KW-0547">Nucleotide-binding</keyword>
<evidence type="ECO:0000256" key="2">
    <source>
        <dbReference type="ARBA" id="ARBA00022741"/>
    </source>
</evidence>
<feature type="domain" description="ABC transporter" evidence="4">
    <location>
        <begin position="12"/>
        <end position="72"/>
    </location>
</feature>
<feature type="non-terminal residue" evidence="5">
    <location>
        <position position="1"/>
    </location>
</feature>
<sequence>NVEREIAFGPENIGIPWDEMDSRIKECIKITDIEHLRKKAPFEISGGEQQRVAIASILALQPEIIIFDEPTSLLDPKSAIQILNLLKKILLEKKISTIIVIEHRLDIVLPLADEVILIDKGRIIEHGEAHYVINGEKFLNSGVNIPKCVSVFQKLMNQNIFTGKLPISIEETKNLINSIK</sequence>
<accession>X0ZDJ1</accession>
<dbReference type="InterPro" id="IPR027417">
    <property type="entry name" value="P-loop_NTPase"/>
</dbReference>
<organism evidence="5">
    <name type="scientific">marine sediment metagenome</name>
    <dbReference type="NCBI Taxonomy" id="412755"/>
    <lineage>
        <taxon>unclassified sequences</taxon>
        <taxon>metagenomes</taxon>
        <taxon>ecological metagenomes</taxon>
    </lineage>
</organism>
<dbReference type="Pfam" id="PF00005">
    <property type="entry name" value="ABC_tran"/>
    <property type="match status" value="1"/>
</dbReference>
<keyword evidence="1" id="KW-0813">Transport</keyword>
<evidence type="ECO:0000259" key="4">
    <source>
        <dbReference type="Pfam" id="PF00005"/>
    </source>
</evidence>
<dbReference type="InterPro" id="IPR015856">
    <property type="entry name" value="ABC_transpr_CbiO/EcfA_su"/>
</dbReference>
<name>X0ZDJ1_9ZZZZ</name>
<dbReference type="EMBL" id="BART01002775">
    <property type="protein sequence ID" value="GAG67675.1"/>
    <property type="molecule type" value="Genomic_DNA"/>
</dbReference>
<dbReference type="InterPro" id="IPR003439">
    <property type="entry name" value="ABC_transporter-like_ATP-bd"/>
</dbReference>
<gene>
    <name evidence="5" type="ORF">S01H4_08182</name>
</gene>
<dbReference type="AlphaFoldDB" id="X0ZDJ1"/>
<dbReference type="GO" id="GO:0016887">
    <property type="term" value="F:ATP hydrolysis activity"/>
    <property type="evidence" value="ECO:0007669"/>
    <property type="project" value="InterPro"/>
</dbReference>
<dbReference type="GO" id="GO:0005524">
    <property type="term" value="F:ATP binding"/>
    <property type="evidence" value="ECO:0007669"/>
    <property type="project" value="UniProtKB-KW"/>
</dbReference>
<proteinExistence type="predicted"/>
<comment type="caution">
    <text evidence="5">The sequence shown here is derived from an EMBL/GenBank/DDBJ whole genome shotgun (WGS) entry which is preliminary data.</text>
</comment>
<dbReference type="InterPro" id="IPR017871">
    <property type="entry name" value="ABC_transporter-like_CS"/>
</dbReference>
<keyword evidence="3" id="KW-0067">ATP-binding</keyword>
<dbReference type="GO" id="GO:0043190">
    <property type="term" value="C:ATP-binding cassette (ABC) transporter complex"/>
    <property type="evidence" value="ECO:0007669"/>
    <property type="project" value="TreeGrafter"/>
</dbReference>
<evidence type="ECO:0000256" key="3">
    <source>
        <dbReference type="ARBA" id="ARBA00022840"/>
    </source>
</evidence>
<dbReference type="InterPro" id="IPR050095">
    <property type="entry name" value="ECF_ABC_transporter_ATP-bd"/>
</dbReference>
<evidence type="ECO:0000313" key="5">
    <source>
        <dbReference type="EMBL" id="GAG67675.1"/>
    </source>
</evidence>
<dbReference type="PROSITE" id="PS00211">
    <property type="entry name" value="ABC_TRANSPORTER_1"/>
    <property type="match status" value="1"/>
</dbReference>
<reference evidence="5" key="1">
    <citation type="journal article" date="2014" name="Front. Microbiol.">
        <title>High frequency of phylogenetically diverse reductive dehalogenase-homologous genes in deep subseafloor sedimentary metagenomes.</title>
        <authorList>
            <person name="Kawai M."/>
            <person name="Futagami T."/>
            <person name="Toyoda A."/>
            <person name="Takaki Y."/>
            <person name="Nishi S."/>
            <person name="Hori S."/>
            <person name="Arai W."/>
            <person name="Tsubouchi T."/>
            <person name="Morono Y."/>
            <person name="Uchiyama I."/>
            <person name="Ito T."/>
            <person name="Fujiyama A."/>
            <person name="Inagaki F."/>
            <person name="Takami H."/>
        </authorList>
    </citation>
    <scope>NUCLEOTIDE SEQUENCE</scope>
    <source>
        <strain evidence="5">Expedition CK06-06</strain>
    </source>
</reference>